<keyword evidence="1" id="KW-0677">Repeat</keyword>
<dbReference type="Pfam" id="PF12796">
    <property type="entry name" value="Ank_2"/>
    <property type="match status" value="1"/>
</dbReference>
<feature type="repeat" description="ANK" evidence="3">
    <location>
        <begin position="124"/>
        <end position="156"/>
    </location>
</feature>
<dbReference type="SUPFAM" id="SSF48403">
    <property type="entry name" value="Ankyrin repeat"/>
    <property type="match status" value="1"/>
</dbReference>
<dbReference type="GO" id="GO:0085020">
    <property type="term" value="P:protein K6-linked ubiquitination"/>
    <property type="evidence" value="ECO:0007669"/>
    <property type="project" value="TreeGrafter"/>
</dbReference>
<feature type="region of interest" description="Disordered" evidence="4">
    <location>
        <begin position="284"/>
        <end position="313"/>
    </location>
</feature>
<dbReference type="AlphaFoldDB" id="A0A2V0NTS3"/>
<comment type="caution">
    <text evidence="5">The sequence shown here is derived from an EMBL/GenBank/DDBJ whole genome shotgun (WGS) entry which is preliminary data.</text>
</comment>
<dbReference type="OrthoDB" id="509238at2759"/>
<accession>A0A2V0NTS3</accession>
<protein>
    <submittedName>
        <fullName evidence="5">Uncharacterized protein</fullName>
    </submittedName>
</protein>
<dbReference type="PANTHER" id="PTHR24171:SF8">
    <property type="entry name" value="BRCA1-ASSOCIATED RING DOMAIN PROTEIN 1"/>
    <property type="match status" value="1"/>
</dbReference>
<dbReference type="InterPro" id="IPR036770">
    <property type="entry name" value="Ankyrin_rpt-contain_sf"/>
</dbReference>
<dbReference type="PROSITE" id="PS50297">
    <property type="entry name" value="ANK_REP_REGION"/>
    <property type="match status" value="2"/>
</dbReference>
<reference evidence="5 6" key="1">
    <citation type="journal article" date="2018" name="Sci. Rep.">
        <title>Raphidocelis subcapitata (=Pseudokirchneriella subcapitata) provides an insight into genome evolution and environmental adaptations in the Sphaeropleales.</title>
        <authorList>
            <person name="Suzuki S."/>
            <person name="Yamaguchi H."/>
            <person name="Nakajima N."/>
            <person name="Kawachi M."/>
        </authorList>
    </citation>
    <scope>NUCLEOTIDE SEQUENCE [LARGE SCALE GENOMIC DNA]</scope>
    <source>
        <strain evidence="5 6">NIES-35</strain>
    </source>
</reference>
<evidence type="ECO:0000256" key="2">
    <source>
        <dbReference type="ARBA" id="ARBA00023043"/>
    </source>
</evidence>
<feature type="compositionally biased region" description="Basic and acidic residues" evidence="4">
    <location>
        <begin position="7"/>
        <end position="16"/>
    </location>
</feature>
<dbReference type="PROSITE" id="PS50088">
    <property type="entry name" value="ANK_REPEAT"/>
    <property type="match status" value="2"/>
</dbReference>
<feature type="compositionally biased region" description="Low complexity" evidence="4">
    <location>
        <begin position="24"/>
        <end position="35"/>
    </location>
</feature>
<evidence type="ECO:0000313" key="5">
    <source>
        <dbReference type="EMBL" id="GBF91034.1"/>
    </source>
</evidence>
<evidence type="ECO:0000256" key="4">
    <source>
        <dbReference type="SAM" id="MobiDB-lite"/>
    </source>
</evidence>
<feature type="region of interest" description="Disordered" evidence="4">
    <location>
        <begin position="1"/>
        <end position="35"/>
    </location>
</feature>
<keyword evidence="6" id="KW-1185">Reference proteome</keyword>
<dbReference type="Proteomes" id="UP000247498">
    <property type="component" value="Unassembled WGS sequence"/>
</dbReference>
<organism evidence="5 6">
    <name type="scientific">Raphidocelis subcapitata</name>
    <dbReference type="NCBI Taxonomy" id="307507"/>
    <lineage>
        <taxon>Eukaryota</taxon>
        <taxon>Viridiplantae</taxon>
        <taxon>Chlorophyta</taxon>
        <taxon>core chlorophytes</taxon>
        <taxon>Chlorophyceae</taxon>
        <taxon>CS clade</taxon>
        <taxon>Sphaeropleales</taxon>
        <taxon>Selenastraceae</taxon>
        <taxon>Raphidocelis</taxon>
    </lineage>
</organism>
<proteinExistence type="predicted"/>
<name>A0A2V0NTS3_9CHLO</name>
<dbReference type="STRING" id="307507.A0A2V0NTS3"/>
<dbReference type="InParanoid" id="A0A2V0NTS3"/>
<evidence type="ECO:0000256" key="3">
    <source>
        <dbReference type="PROSITE-ProRule" id="PRU00023"/>
    </source>
</evidence>
<gene>
    <name evidence="5" type="ORF">Rsub_03889</name>
</gene>
<dbReference type="SMART" id="SM00248">
    <property type="entry name" value="ANK"/>
    <property type="match status" value="3"/>
</dbReference>
<feature type="repeat" description="ANK" evidence="3">
    <location>
        <begin position="231"/>
        <end position="263"/>
    </location>
</feature>
<evidence type="ECO:0000256" key="1">
    <source>
        <dbReference type="ARBA" id="ARBA00022737"/>
    </source>
</evidence>
<dbReference type="Gene3D" id="1.25.40.20">
    <property type="entry name" value="Ankyrin repeat-containing domain"/>
    <property type="match status" value="2"/>
</dbReference>
<sequence length="313" mass="29519">MGAPEQNDNRQPDEVGGHTPSRSGAATPGRGAGAGADANVAALAEATGVDYEWLAEQLTQLGAQLGGAALVDELEDDFEEWRDPSDGLLSAAFAACEAGAAAELAPLLPRLAEGGWSLDTPGPDGDTALHVAALYGSAACAGALLAAGARVDALNPEDGTSALHDAAAGGYTAILEALARAARRQLAPLDGGGGGGEGAAAAAAAAGGGGGGGGAGAAAALGALVNARDEDGETALHCAARGGHAAAVSLLLGLGADPRAAAHGGALPVDEADDAEVISLLRAAMGGGGGGESGSGDGSGDGSGGSEGRPALS</sequence>
<dbReference type="InterPro" id="IPR002110">
    <property type="entry name" value="Ankyrin_rpt"/>
</dbReference>
<dbReference type="PANTHER" id="PTHR24171">
    <property type="entry name" value="ANKYRIN REPEAT DOMAIN-CONTAINING PROTEIN 39-RELATED"/>
    <property type="match status" value="1"/>
</dbReference>
<dbReference type="GO" id="GO:0004842">
    <property type="term" value="F:ubiquitin-protein transferase activity"/>
    <property type="evidence" value="ECO:0007669"/>
    <property type="project" value="TreeGrafter"/>
</dbReference>
<dbReference type="EMBL" id="BDRX01000021">
    <property type="protein sequence ID" value="GBF91034.1"/>
    <property type="molecule type" value="Genomic_DNA"/>
</dbReference>
<keyword evidence="2 3" id="KW-0040">ANK repeat</keyword>
<evidence type="ECO:0000313" key="6">
    <source>
        <dbReference type="Proteomes" id="UP000247498"/>
    </source>
</evidence>
<feature type="compositionally biased region" description="Gly residues" evidence="4">
    <location>
        <begin position="285"/>
        <end position="307"/>
    </location>
</feature>
<dbReference type="Pfam" id="PF13637">
    <property type="entry name" value="Ank_4"/>
    <property type="match status" value="1"/>
</dbReference>